<dbReference type="Gene3D" id="1.10.1370.10">
    <property type="entry name" value="Neurolysin, domain 3"/>
    <property type="match status" value="1"/>
</dbReference>
<keyword evidence="4 9" id="KW-0378">Hydrolase</keyword>
<dbReference type="EMBL" id="LT629973">
    <property type="protein sequence ID" value="SEH84480.1"/>
    <property type="molecule type" value="Genomic_DNA"/>
</dbReference>
<sequence>MNKLALALCAFCIGNLPLHAENAAKAAPATSAKPDETAKHPFLDEGLLPQWSKLTPEQAQIDIPIALKLSRQRLEALCSVTEPTYENTFGALEKVSEPLDRAWDRLQTLDSVRDNPKQREVITQLMPDIIRFGNSIAYNEKLWSVLKKAEQCEWMKNLSPTQKRFVTETMDSFRDNGADLPPDKKARLASINEELSTLSKQFSENVLDSTNAWELVIKDKKELAGMPESWMETAQAAAAAKGHGDAKNPQWLVTLQYPSYGPIMKYADNAALREKVWRADNTVGQAPYDNAPIIAKILALRDEKARLLGFKNYADLTTVRRMAGSGAKALSFIENMHDKVKPKFLEEQKTLRQFKAKQTGKPVAKLDPWDRSYYAEKLRKEQYDFDAEALRPYYSAENVFKGMFDIYSKLYNISITERPTSYIEPGSGKTAPQGTVEVWNDDVRFFDIKDNATGELLGSFYMDWYPRATKRGGAWMSPFSHGLPAMNGQPRIPHIGSINGNITPPAGDQPALLNHLDVETVFHEFGHLLHLMLSDVDVKALAGTSVAWDFVELPSQINENWTWEREPIDIFARHYKTGEKLPDDLYKKMIAARNFMSASMAMAQCGVAKFDLELHMNYDKYKGRGIDEIDSEVLADYRPDYSEQGPSLMRSLTHVFSGGYSAGYYSYKWAEALEADAFSRFLKEGVLNPKVGADFRRTILSKGDSKPAAELYRDFMGRDPNPDALLIKTGILPAPADDKK</sequence>
<evidence type="ECO:0000256" key="9">
    <source>
        <dbReference type="RuleBase" id="RU003435"/>
    </source>
</evidence>
<dbReference type="GO" id="GO:0006508">
    <property type="term" value="P:proteolysis"/>
    <property type="evidence" value="ECO:0007669"/>
    <property type="project" value="UniProtKB-KW"/>
</dbReference>
<dbReference type="InterPro" id="IPR001567">
    <property type="entry name" value="Pept_M3A_M3B_dom"/>
</dbReference>
<dbReference type="SUPFAM" id="SSF55486">
    <property type="entry name" value="Metalloproteases ('zincins'), catalytic domain"/>
    <property type="match status" value="1"/>
</dbReference>
<accession>A0A1H6L7U6</accession>
<dbReference type="InterPro" id="IPR024079">
    <property type="entry name" value="MetalloPept_cat_dom_sf"/>
</dbReference>
<dbReference type="KEGG" id="agl:PYTT_1165"/>
<dbReference type="RefSeq" id="WP_083076791.1">
    <property type="nucleotide sequence ID" value="NZ_LIGX01000026.1"/>
</dbReference>
<evidence type="ECO:0000256" key="3">
    <source>
        <dbReference type="ARBA" id="ARBA00022723"/>
    </source>
</evidence>
<comment type="similarity">
    <text evidence="1 9">Belongs to the peptidase M3 family.</text>
</comment>
<dbReference type="InterPro" id="IPR034005">
    <property type="entry name" value="M3A_DCP"/>
</dbReference>
<protein>
    <recommendedName>
        <fullName evidence="8">oligopeptidase A</fullName>
        <ecNumber evidence="8">3.4.24.70</ecNumber>
    </recommendedName>
</protein>
<keyword evidence="2 9" id="KW-0645">Protease</keyword>
<dbReference type="AlphaFoldDB" id="A0A1H6L7U6"/>
<dbReference type="PANTHER" id="PTHR43660">
    <property type="entry name" value="DIPEPTIDYL CARBOXYPEPTIDASE"/>
    <property type="match status" value="1"/>
</dbReference>
<dbReference type="CDD" id="cd06456">
    <property type="entry name" value="M3A_DCP"/>
    <property type="match status" value="1"/>
</dbReference>
<dbReference type="Pfam" id="PF19310">
    <property type="entry name" value="TOP_N"/>
    <property type="match status" value="1"/>
</dbReference>
<dbReference type="Proteomes" id="UP000176204">
    <property type="component" value="Chromosome I"/>
</dbReference>
<dbReference type="STRING" id="1679444.PYTT_1165"/>
<feature type="chain" id="PRO_5009604502" description="oligopeptidase A" evidence="10">
    <location>
        <begin position="21"/>
        <end position="740"/>
    </location>
</feature>
<organism evidence="13 14">
    <name type="scientific">Akkermansia glycaniphila</name>
    <dbReference type="NCBI Taxonomy" id="1679444"/>
    <lineage>
        <taxon>Bacteria</taxon>
        <taxon>Pseudomonadati</taxon>
        <taxon>Verrucomicrobiota</taxon>
        <taxon>Verrucomicrobiia</taxon>
        <taxon>Verrucomicrobiales</taxon>
        <taxon>Akkermansiaceae</taxon>
        <taxon>Akkermansia</taxon>
    </lineage>
</organism>
<evidence type="ECO:0000256" key="8">
    <source>
        <dbReference type="ARBA" id="ARBA00026100"/>
    </source>
</evidence>
<proteinExistence type="inferred from homology"/>
<evidence type="ECO:0000313" key="13">
    <source>
        <dbReference type="EMBL" id="SEH84480.1"/>
    </source>
</evidence>
<dbReference type="PANTHER" id="PTHR43660:SF1">
    <property type="entry name" value="DIPEPTIDYL CARBOXYPEPTIDASE"/>
    <property type="match status" value="1"/>
</dbReference>
<dbReference type="OrthoDB" id="9773538at2"/>
<feature type="domain" description="Oligopeptidase A N-terminal" evidence="12">
    <location>
        <begin position="71"/>
        <end position="183"/>
    </location>
</feature>
<evidence type="ECO:0000259" key="11">
    <source>
        <dbReference type="Pfam" id="PF01432"/>
    </source>
</evidence>
<comment type="catalytic activity">
    <reaction evidence="7">
        <text>Hydrolysis of oligopeptides, with broad specificity. Gly or Ala commonly occur as P1 or P1' residues, but more distant residues are also important, as is shown by the fact that Z-Gly-Pro-Gly-|-Gly-Pro-Ala is cleaved, but not Z-(Gly)(5).</text>
        <dbReference type="EC" id="3.4.24.70"/>
    </reaction>
</comment>
<gene>
    <name evidence="13" type="ORF">PYTT_1165</name>
</gene>
<evidence type="ECO:0000313" key="14">
    <source>
        <dbReference type="Proteomes" id="UP000176204"/>
    </source>
</evidence>
<dbReference type="InterPro" id="IPR024077">
    <property type="entry name" value="Neurolysin/TOP_dom2"/>
</dbReference>
<evidence type="ECO:0000256" key="6">
    <source>
        <dbReference type="ARBA" id="ARBA00023049"/>
    </source>
</evidence>
<evidence type="ECO:0000259" key="12">
    <source>
        <dbReference type="Pfam" id="PF19310"/>
    </source>
</evidence>
<dbReference type="GO" id="GO:0046872">
    <property type="term" value="F:metal ion binding"/>
    <property type="evidence" value="ECO:0007669"/>
    <property type="project" value="UniProtKB-UniRule"/>
</dbReference>
<dbReference type="EC" id="3.4.24.70" evidence="8"/>
<keyword evidence="10" id="KW-0732">Signal</keyword>
<evidence type="ECO:0000256" key="10">
    <source>
        <dbReference type="SAM" id="SignalP"/>
    </source>
</evidence>
<evidence type="ECO:0000256" key="2">
    <source>
        <dbReference type="ARBA" id="ARBA00022670"/>
    </source>
</evidence>
<evidence type="ECO:0000256" key="4">
    <source>
        <dbReference type="ARBA" id="ARBA00022801"/>
    </source>
</evidence>
<dbReference type="GO" id="GO:0004222">
    <property type="term" value="F:metalloendopeptidase activity"/>
    <property type="evidence" value="ECO:0007669"/>
    <property type="project" value="UniProtKB-EC"/>
</dbReference>
<keyword evidence="14" id="KW-1185">Reference proteome</keyword>
<dbReference type="GO" id="GO:0005829">
    <property type="term" value="C:cytosol"/>
    <property type="evidence" value="ECO:0007669"/>
    <property type="project" value="UniProtKB-ARBA"/>
</dbReference>
<evidence type="ECO:0000256" key="1">
    <source>
        <dbReference type="ARBA" id="ARBA00006040"/>
    </source>
</evidence>
<dbReference type="InterPro" id="IPR045666">
    <property type="entry name" value="OpdA_N"/>
</dbReference>
<reference evidence="14" key="1">
    <citation type="submission" date="2016-09" db="EMBL/GenBank/DDBJ databases">
        <authorList>
            <person name="Koehorst J."/>
        </authorList>
    </citation>
    <scope>NUCLEOTIDE SEQUENCE [LARGE SCALE GENOMIC DNA]</scope>
</reference>
<keyword evidence="3 9" id="KW-0479">Metal-binding</keyword>
<dbReference type="Gene3D" id="3.40.390.10">
    <property type="entry name" value="Collagenase (Catalytic Domain)"/>
    <property type="match status" value="1"/>
</dbReference>
<dbReference type="Pfam" id="PF01432">
    <property type="entry name" value="Peptidase_M3"/>
    <property type="match status" value="1"/>
</dbReference>
<dbReference type="FunFam" id="3.40.390.10:FF:000009">
    <property type="entry name" value="Oligopeptidase A"/>
    <property type="match status" value="1"/>
</dbReference>
<dbReference type="Gene3D" id="1.10.1370.40">
    <property type="match status" value="1"/>
</dbReference>
<feature type="signal peptide" evidence="10">
    <location>
        <begin position="1"/>
        <end position="20"/>
    </location>
</feature>
<keyword evidence="5 9" id="KW-0862">Zinc</keyword>
<dbReference type="InterPro" id="IPR045090">
    <property type="entry name" value="Pept_M3A_M3B"/>
</dbReference>
<name>A0A1H6L7U6_9BACT</name>
<feature type="domain" description="Peptidase M3A/M3B catalytic" evidence="11">
    <location>
        <begin position="263"/>
        <end position="728"/>
    </location>
</feature>
<evidence type="ECO:0000256" key="7">
    <source>
        <dbReference type="ARBA" id="ARBA00024603"/>
    </source>
</evidence>
<keyword evidence="6 9" id="KW-0482">Metalloprotease</keyword>
<comment type="cofactor">
    <cofactor evidence="9">
        <name>Zn(2+)</name>
        <dbReference type="ChEBI" id="CHEBI:29105"/>
    </cofactor>
    <text evidence="9">Binds 1 zinc ion.</text>
</comment>
<evidence type="ECO:0000256" key="5">
    <source>
        <dbReference type="ARBA" id="ARBA00022833"/>
    </source>
</evidence>